<evidence type="ECO:0000256" key="3">
    <source>
        <dbReference type="ARBA" id="ARBA00022840"/>
    </source>
</evidence>
<reference evidence="5" key="2">
    <citation type="submission" date="2021-04" db="EMBL/GenBank/DDBJ databases">
        <authorList>
            <person name="Gilroy R."/>
        </authorList>
    </citation>
    <scope>NUCLEOTIDE SEQUENCE</scope>
    <source>
        <strain evidence="5">CHK178-16964</strain>
    </source>
</reference>
<dbReference type="InterPro" id="IPR003778">
    <property type="entry name" value="CT_A_B"/>
</dbReference>
<dbReference type="AlphaFoldDB" id="A0A9D2HFP0"/>
<evidence type="ECO:0000256" key="1">
    <source>
        <dbReference type="ARBA" id="ARBA00022741"/>
    </source>
</evidence>
<gene>
    <name evidence="5" type="ORF">IAA07_04295</name>
</gene>
<dbReference type="InterPro" id="IPR029000">
    <property type="entry name" value="Cyclophilin-like_dom_sf"/>
</dbReference>
<comment type="caution">
    <text evidence="5">The sequence shown here is derived from an EMBL/GenBank/DDBJ whole genome shotgun (WGS) entry which is preliminary data.</text>
</comment>
<dbReference type="GO" id="GO:0016787">
    <property type="term" value="F:hydrolase activity"/>
    <property type="evidence" value="ECO:0007669"/>
    <property type="project" value="UniProtKB-KW"/>
</dbReference>
<dbReference type="NCBIfam" id="TIGR00724">
    <property type="entry name" value="urea_amlyse_rel"/>
    <property type="match status" value="1"/>
</dbReference>
<accession>A0A9D2HFP0</accession>
<keyword evidence="1" id="KW-0547">Nucleotide-binding</keyword>
<dbReference type="SUPFAM" id="SSF50891">
    <property type="entry name" value="Cyclophilin-like"/>
    <property type="match status" value="1"/>
</dbReference>
<dbReference type="GO" id="GO:0005524">
    <property type="term" value="F:ATP binding"/>
    <property type="evidence" value="ECO:0007669"/>
    <property type="project" value="UniProtKB-KW"/>
</dbReference>
<feature type="domain" description="Carboxyltransferase" evidence="4">
    <location>
        <begin position="24"/>
        <end position="304"/>
    </location>
</feature>
<dbReference type="Proteomes" id="UP000823900">
    <property type="component" value="Unassembled WGS sequence"/>
</dbReference>
<dbReference type="Gene3D" id="2.40.100.10">
    <property type="entry name" value="Cyclophilin-like"/>
    <property type="match status" value="1"/>
</dbReference>
<reference evidence="5" key="1">
    <citation type="journal article" date="2021" name="PeerJ">
        <title>Extensive microbial diversity within the chicken gut microbiome revealed by metagenomics and culture.</title>
        <authorList>
            <person name="Gilroy R."/>
            <person name="Ravi A."/>
            <person name="Getino M."/>
            <person name="Pursley I."/>
            <person name="Horton D.L."/>
            <person name="Alikhan N.F."/>
            <person name="Baker D."/>
            <person name="Gharbi K."/>
            <person name="Hall N."/>
            <person name="Watson M."/>
            <person name="Adriaenssens E.M."/>
            <person name="Foster-Nyarko E."/>
            <person name="Jarju S."/>
            <person name="Secka A."/>
            <person name="Antonio M."/>
            <person name="Oren A."/>
            <person name="Chaudhuri R.R."/>
            <person name="La Ragione R."/>
            <person name="Hildebrand F."/>
            <person name="Pallen M.J."/>
        </authorList>
    </citation>
    <scope>NUCLEOTIDE SEQUENCE</scope>
    <source>
        <strain evidence="5">CHK178-16964</strain>
    </source>
</reference>
<evidence type="ECO:0000256" key="2">
    <source>
        <dbReference type="ARBA" id="ARBA00022801"/>
    </source>
</evidence>
<dbReference type="Pfam" id="PF02626">
    <property type="entry name" value="CT_A_B"/>
    <property type="match status" value="1"/>
</dbReference>
<keyword evidence="3" id="KW-0067">ATP-binding</keyword>
<dbReference type="SMART" id="SM00797">
    <property type="entry name" value="AHS2"/>
    <property type="match status" value="1"/>
</dbReference>
<dbReference type="PANTHER" id="PTHR43309">
    <property type="entry name" value="5-OXOPROLINASE SUBUNIT C"/>
    <property type="match status" value="1"/>
</dbReference>
<organism evidence="5 6">
    <name type="scientific">Candidatus Lachnoclostridium stercoravium</name>
    <dbReference type="NCBI Taxonomy" id="2838633"/>
    <lineage>
        <taxon>Bacteria</taxon>
        <taxon>Bacillati</taxon>
        <taxon>Bacillota</taxon>
        <taxon>Clostridia</taxon>
        <taxon>Lachnospirales</taxon>
        <taxon>Lachnospiraceae</taxon>
    </lineage>
</organism>
<dbReference type="PANTHER" id="PTHR43309:SF5">
    <property type="entry name" value="5-OXOPROLINASE SUBUNIT C"/>
    <property type="match status" value="1"/>
</dbReference>
<sequence length="336" mass="37378">MGIRILKGGLLTTVQDLGRSGYQSQGFGVAGVMDVRSFKIANLLLDNPENEAVLEFTLIGPTLQFTSATIVAITGGDFQPTINGEPAPMYTALYMNKGDILKFGSARTGSRGYIAFSSYLDIPVVMGSRCTNLKSRIGGFKGRKLMADDYIGFRIKRRYLPFFLSRMLDINEFDQESATLRVVMGPQDDMFSPQGIETFLNSEYTVTSDFDRMGCRLDGPFIAPKTTSDIISEGIALGSIQVPSHGKPIILLADRQTTGGYAKIATVATVDIPKLVQRKTDHKIRFRAISVQEAQELYREEEKEYAAMRNIIHQPCKEVLECRLVAKRLRTLFEDQ</sequence>
<dbReference type="InterPro" id="IPR052708">
    <property type="entry name" value="PxpC"/>
</dbReference>
<keyword evidence="2" id="KW-0378">Hydrolase</keyword>
<evidence type="ECO:0000259" key="4">
    <source>
        <dbReference type="SMART" id="SM00797"/>
    </source>
</evidence>
<evidence type="ECO:0000313" key="5">
    <source>
        <dbReference type="EMBL" id="HJA70786.1"/>
    </source>
</evidence>
<name>A0A9D2HFP0_9FIRM</name>
<protein>
    <submittedName>
        <fullName evidence="5">Biotin-dependent carboxyltransferase family protein</fullName>
    </submittedName>
</protein>
<evidence type="ECO:0000313" key="6">
    <source>
        <dbReference type="Proteomes" id="UP000823900"/>
    </source>
</evidence>
<dbReference type="EMBL" id="DWZA01000039">
    <property type="protein sequence ID" value="HJA70786.1"/>
    <property type="molecule type" value="Genomic_DNA"/>
</dbReference>
<proteinExistence type="predicted"/>